<accession>A0AAD1XM68</accession>
<organism evidence="1 2">
    <name type="scientific">Euplotes crassus</name>
    <dbReference type="NCBI Taxonomy" id="5936"/>
    <lineage>
        <taxon>Eukaryota</taxon>
        <taxon>Sar</taxon>
        <taxon>Alveolata</taxon>
        <taxon>Ciliophora</taxon>
        <taxon>Intramacronucleata</taxon>
        <taxon>Spirotrichea</taxon>
        <taxon>Hypotrichia</taxon>
        <taxon>Euplotida</taxon>
        <taxon>Euplotidae</taxon>
        <taxon>Moneuplotes</taxon>
    </lineage>
</organism>
<name>A0AAD1XM68_EUPCR</name>
<evidence type="ECO:0000313" key="2">
    <source>
        <dbReference type="Proteomes" id="UP001295684"/>
    </source>
</evidence>
<dbReference type="Proteomes" id="UP001295684">
    <property type="component" value="Unassembled WGS sequence"/>
</dbReference>
<sequence>MILFFCIINKHSRPIFSKFFRLEISKPRLTVLEDCKTGPSRGDLCCCGLWNPWTTNLSSKDTICCISLIVSPAMRMKWML</sequence>
<protein>
    <submittedName>
        <fullName evidence="1">Uncharacterized protein</fullName>
    </submittedName>
</protein>
<reference evidence="1" key="1">
    <citation type="submission" date="2023-07" db="EMBL/GenBank/DDBJ databases">
        <authorList>
            <consortium name="AG Swart"/>
            <person name="Singh M."/>
            <person name="Singh A."/>
            <person name="Seah K."/>
            <person name="Emmerich C."/>
        </authorList>
    </citation>
    <scope>NUCLEOTIDE SEQUENCE</scope>
    <source>
        <strain evidence="1">DP1</strain>
    </source>
</reference>
<dbReference type="EMBL" id="CAMPGE010016723">
    <property type="protein sequence ID" value="CAI2375258.1"/>
    <property type="molecule type" value="Genomic_DNA"/>
</dbReference>
<evidence type="ECO:0000313" key="1">
    <source>
        <dbReference type="EMBL" id="CAI2375258.1"/>
    </source>
</evidence>
<proteinExistence type="predicted"/>
<dbReference type="AlphaFoldDB" id="A0AAD1XM68"/>
<keyword evidence="2" id="KW-1185">Reference proteome</keyword>
<gene>
    <name evidence="1" type="ORF">ECRASSUSDP1_LOCUS16620</name>
</gene>
<comment type="caution">
    <text evidence="1">The sequence shown here is derived from an EMBL/GenBank/DDBJ whole genome shotgun (WGS) entry which is preliminary data.</text>
</comment>